<keyword evidence="8" id="KW-0539">Nucleus</keyword>
<dbReference type="CDD" id="cd18793">
    <property type="entry name" value="SF2_C_SNF"/>
    <property type="match status" value="1"/>
</dbReference>
<dbReference type="STRING" id="133383.A0A1R0GV85"/>
<evidence type="ECO:0000256" key="2">
    <source>
        <dbReference type="ARBA" id="ARBA00007025"/>
    </source>
</evidence>
<organism evidence="12 13">
    <name type="scientific">Smittium mucronatum</name>
    <dbReference type="NCBI Taxonomy" id="133383"/>
    <lineage>
        <taxon>Eukaryota</taxon>
        <taxon>Fungi</taxon>
        <taxon>Fungi incertae sedis</taxon>
        <taxon>Zoopagomycota</taxon>
        <taxon>Kickxellomycotina</taxon>
        <taxon>Harpellomycetes</taxon>
        <taxon>Harpellales</taxon>
        <taxon>Legeriomycetaceae</taxon>
        <taxon>Smittium</taxon>
    </lineage>
</organism>
<evidence type="ECO:0000313" key="13">
    <source>
        <dbReference type="Proteomes" id="UP000187455"/>
    </source>
</evidence>
<dbReference type="InterPro" id="IPR000330">
    <property type="entry name" value="SNF2_N"/>
</dbReference>
<evidence type="ECO:0000313" key="12">
    <source>
        <dbReference type="EMBL" id="OLY80789.1"/>
    </source>
</evidence>
<dbReference type="GO" id="GO:0005524">
    <property type="term" value="F:ATP binding"/>
    <property type="evidence" value="ECO:0007669"/>
    <property type="project" value="UniProtKB-KW"/>
</dbReference>
<keyword evidence="7" id="KW-0238">DNA-binding</keyword>
<dbReference type="InterPro" id="IPR038718">
    <property type="entry name" value="SNF2-like_sf"/>
</dbReference>
<evidence type="ECO:0000256" key="5">
    <source>
        <dbReference type="ARBA" id="ARBA00022806"/>
    </source>
</evidence>
<dbReference type="GO" id="GO:0016887">
    <property type="term" value="F:ATP hydrolysis activity"/>
    <property type="evidence" value="ECO:0007669"/>
    <property type="project" value="InterPro"/>
</dbReference>
<feature type="compositionally biased region" description="Low complexity" evidence="9">
    <location>
        <begin position="638"/>
        <end position="652"/>
    </location>
</feature>
<dbReference type="PROSITE" id="PS51194">
    <property type="entry name" value="HELICASE_CTER"/>
    <property type="match status" value="1"/>
</dbReference>
<dbReference type="Pfam" id="PF00176">
    <property type="entry name" value="SNF2-rel_dom"/>
    <property type="match status" value="1"/>
</dbReference>
<sequence>MGNDAVYLLLPKLNSQDFNETPGDILLENNNSESSENLTKATSVTSYIQQNEINIDGVLDNSTDRNSSISNHNRSKVSDNPKIIEMNDISYEIMHEPSIDDDIVIKTETIDEIEAQQSIEASSIYPEPGKHTSSKIPISFNVSLLEPTGSSFATMFVPEPKSKIAIAPINNNSEDSLDMELGSNSNSDMGMEMGPEMDKDFISQLEVDVIQNEGLDIDLLGSEPSANISTSLGFNSSEELILMNEPDWDVDKVVDLSQDEIHIIEEQDFRSKPPKIRDFIFNDKKTMYPTTFEISDSDLKMIQLRSKQRRPLVRLRRVFSSPNLQPPNVTLEKSSNLKSKEISFQFRECSTDELVRLGAFFGSFRDVYDKLNDLLRLHGYKYPPSQAPQNQLYEYGYTDLKINDLEGNSMKKHGAILIWQSFHLWLSGNNDKNLSKLAFRTSGGLFSGIQVEKNCAAGDIRKAFWRFWNFHISLLSNSYNTIHQSSIMPFLLDLEPVDLFMPKEKFFEIGKSHKKSMTSKRSTLKDSRHASNSTLEGVADNHIDEITSDFEGVSSDREIDDDIFGFKKTGALGEFNDFIDSDSSEFSESDGDDLIAKNNDRLAKFVKRLEYNENKNNPDYIKRLSNQSKNKSKPSIQSDNRSNNHRNLSNSNKPQVSYVERLQGFLKTQHEEHKKRVCEQRKEREVELQRRLLDQGLSVRVIKSDNPDNDSSFSIDNADNVRASYPLSNNGLYNRNASRMVLNYDEYGRPIKDMPGRDLVTRVSSYLEQTQLNPDLVQQNFQEQLLYSKERADVLGRLGSAYYNPSIQKGHINGSSGGVINLSIKEYEPILVNPGHSKSEADVFIPEFLGKWLKPHQIEGIQFMWRNVVMFHKGYENSQQHGCVIAHAMGLGKTLQVITFVYTLLNAIENDILISKSRGPIGNSKSLKLSGVPSEFKGKQILILCPPSLQINWQREFTKWLEKDGSDVSSNDIPLRNSEKEKRRLHLEEVRRVLGMVLNYDRIQGGMSYKIEIIEEWHRRGGVLILGYSQFRNILSDLDSTNLKTAKSESERLLRCLVNPGPAVVIADEGHCIKNQKSKLSISAEKIKTLARICLTGYPLQNNLDEYWTMVNFVFPKILGSFNEFHNSYAVPISNGMYADSSPAEKQLGAAKLKALQDHLSPLVLRQDSSILSADIPSKTEFFIMCSLTPLQLRLYKAYLASFQLRTGINNTGVIARYSTFTSICNHPGSVRLLIQERKKAYKKNSYRGAKRIIYGIEDEGETEELVDKGQALPDSLINESMDDSWVNSIFASVPSSSLCKPVHSSKMMVLLSILYHSMIADEKVLVFSHFVSTLDFIWWTIENSELIESVAKQKTNEKLKRMNNSKRGNYQTPFFAEPSPKIQDVVLRMDGSKSMLDRMESVDKFNDKDSKARVFLITTGTGSIGINLVGASRVVIFDVGWNPLYDEQAVARAYRYNQTKKVFVYRLISAGTWEQTLFQNNRHKVGLSLRVIDKVNTSHKVYKEATNKYYAPPKESSETVTISRQMAISLASKNRDDSVLGGLVMKNYPRITDVDYHTTSKNTNMDTSFELETLPNPDDGNNNPHLTDMIEFERSKLKLYTTPQDKVHIVGDRVDVNIEIQADEIRQSDLNLGSDWTNGSISNKNEKVKELVANSGLATSHDSQSHNPTSSLMSNSTTRPSDPLPKSSLLDSIENMIASSNEKFPRISTDFNESRKDLALSSNFVLEPTTINEFSLTKPNSEDYLSKSRISAKDIIHNSSFQSGELKSGHANSSQGSLESDSISGGLSSKKSLLENALNNNDLSDLKVIKASKIKSNPDRELTFSDPVLENSKKSFTNIIDAKNLSNYGDNCISQSIPSNKESLDILKNLNTSSNQKSSLLSFALEHNSQDKKNNQINIPQSTLHSVKLADSINLNNSKEINKNFQFDPKSIKESEKLSSENLNRPLFETYSTTFRPKSLEGFRSYDSSLKHNTSYTVDTSIPPLPSSTSILKPKLGSISNYDSIIVNDKYEYKNDGSSSFGSFTSSLVPKNDKSKLKFLSDTEKNVIENDRRNDNAFDHSASIKSLSRKYSFESSSSIFVKKRTENTIPEVITSRDISENNKNDYSGYISNLDSMGESNNRCRYPKFRRGSNQDISSENGFRNKSLTTKNREKSLMANPSDGPILKNYGPKSKNLTKMYTSQIKDVIGSPIHKQENENVFTVENRNSSIPSSRESLNHKSYLPYRKSQNQGYRSHSTSSTSKNLGKKFPQYKNMTLINRTHHDNDTHKLPYHDSGSRSDSQNRSGNDDRNISSGDIFRYDSNKYYREDRK</sequence>
<feature type="region of interest" description="Disordered" evidence="9">
    <location>
        <begin position="1658"/>
        <end position="1689"/>
    </location>
</feature>
<dbReference type="GO" id="GO:0003677">
    <property type="term" value="F:DNA binding"/>
    <property type="evidence" value="ECO:0007669"/>
    <property type="project" value="UniProtKB-KW"/>
</dbReference>
<comment type="subcellular location">
    <subcellularLocation>
        <location evidence="1">Nucleus</location>
    </subcellularLocation>
</comment>
<dbReference type="InterPro" id="IPR014001">
    <property type="entry name" value="Helicase_ATP-bd"/>
</dbReference>
<name>A0A1R0GV85_9FUNG</name>
<feature type="region of interest" description="Disordered" evidence="9">
    <location>
        <begin position="2204"/>
        <end position="2297"/>
    </location>
</feature>
<dbReference type="GO" id="GO:0005634">
    <property type="term" value="C:nucleus"/>
    <property type="evidence" value="ECO:0007669"/>
    <property type="project" value="UniProtKB-SubCell"/>
</dbReference>
<dbReference type="SUPFAM" id="SSF52540">
    <property type="entry name" value="P-loop containing nucleoside triphosphate hydrolases"/>
    <property type="match status" value="2"/>
</dbReference>
<dbReference type="GO" id="GO:0004386">
    <property type="term" value="F:helicase activity"/>
    <property type="evidence" value="ECO:0007669"/>
    <property type="project" value="UniProtKB-KW"/>
</dbReference>
<feature type="domain" description="Helicase C-terminal" evidence="11">
    <location>
        <begin position="1311"/>
        <end position="1511"/>
    </location>
</feature>
<evidence type="ECO:0000256" key="3">
    <source>
        <dbReference type="ARBA" id="ARBA00022741"/>
    </source>
</evidence>
<keyword evidence="6" id="KW-0067">ATP-binding</keyword>
<dbReference type="PROSITE" id="PS51192">
    <property type="entry name" value="HELICASE_ATP_BIND_1"/>
    <property type="match status" value="1"/>
</dbReference>
<feature type="compositionally biased region" description="Polar residues" evidence="9">
    <location>
        <begin position="2204"/>
        <end position="2216"/>
    </location>
</feature>
<keyword evidence="13" id="KW-1185">Reference proteome</keyword>
<proteinExistence type="inferred from homology"/>
<feature type="compositionally biased region" description="Basic and acidic residues" evidence="9">
    <location>
        <begin position="2262"/>
        <end position="2278"/>
    </location>
</feature>
<dbReference type="InterPro" id="IPR027417">
    <property type="entry name" value="P-loop_NTPase"/>
</dbReference>
<feature type="region of interest" description="Disordered" evidence="9">
    <location>
        <begin position="2121"/>
        <end position="2151"/>
    </location>
</feature>
<dbReference type="CDD" id="cd18007">
    <property type="entry name" value="DEXHc_ATRX-like"/>
    <property type="match status" value="1"/>
</dbReference>
<dbReference type="InterPro" id="IPR049730">
    <property type="entry name" value="SNF2/RAD54-like_C"/>
</dbReference>
<keyword evidence="4" id="KW-0378">Hydrolase</keyword>
<keyword evidence="3" id="KW-0547">Nucleotide-binding</keyword>
<reference evidence="12 13" key="1">
    <citation type="journal article" date="2016" name="Mol. Biol. Evol.">
        <title>Genome-Wide Survey of Gut Fungi (Harpellales) Reveals the First Horizontally Transferred Ubiquitin Gene from a Mosquito Host.</title>
        <authorList>
            <person name="Wang Y."/>
            <person name="White M.M."/>
            <person name="Kvist S."/>
            <person name="Moncalvo J.M."/>
        </authorList>
    </citation>
    <scope>NUCLEOTIDE SEQUENCE [LARGE SCALE GENOMIC DNA]</scope>
    <source>
        <strain evidence="12 13">ALG-7-W6</strain>
    </source>
</reference>
<comment type="similarity">
    <text evidence="2">Belongs to the SNF2/RAD54 helicase family.</text>
</comment>
<evidence type="ECO:0000256" key="9">
    <source>
        <dbReference type="SAM" id="MobiDB-lite"/>
    </source>
</evidence>
<evidence type="ECO:0000256" key="4">
    <source>
        <dbReference type="ARBA" id="ARBA00022801"/>
    </source>
</evidence>
<dbReference type="InterPro" id="IPR001650">
    <property type="entry name" value="Helicase_C-like"/>
</dbReference>
<evidence type="ECO:0000256" key="1">
    <source>
        <dbReference type="ARBA" id="ARBA00004123"/>
    </source>
</evidence>
<evidence type="ECO:0000256" key="6">
    <source>
        <dbReference type="ARBA" id="ARBA00022840"/>
    </source>
</evidence>
<gene>
    <name evidence="12" type="ORF">AYI68_g5109</name>
</gene>
<feature type="region of interest" description="Disordered" evidence="9">
    <location>
        <begin position="616"/>
        <end position="655"/>
    </location>
</feature>
<feature type="compositionally biased region" description="Polar residues" evidence="9">
    <location>
        <begin position="60"/>
        <end position="72"/>
    </location>
</feature>
<feature type="compositionally biased region" description="Polar residues" evidence="9">
    <location>
        <begin position="2228"/>
        <end position="2245"/>
    </location>
</feature>
<dbReference type="Gene3D" id="3.40.50.300">
    <property type="entry name" value="P-loop containing nucleotide triphosphate hydrolases"/>
    <property type="match status" value="1"/>
</dbReference>
<dbReference type="Pfam" id="PF00271">
    <property type="entry name" value="Helicase_C"/>
    <property type="match status" value="1"/>
</dbReference>
<keyword evidence="5" id="KW-0347">Helicase</keyword>
<evidence type="ECO:0000259" key="11">
    <source>
        <dbReference type="PROSITE" id="PS51194"/>
    </source>
</evidence>
<dbReference type="OrthoDB" id="2020972at2759"/>
<feature type="domain" description="Helicase ATP-binding" evidence="10">
    <location>
        <begin position="874"/>
        <end position="1117"/>
    </location>
</feature>
<comment type="caution">
    <text evidence="12">The sequence shown here is derived from an EMBL/GenBank/DDBJ whole genome shotgun (WGS) entry which is preliminary data.</text>
</comment>
<dbReference type="SMART" id="SM00487">
    <property type="entry name" value="DEXDc"/>
    <property type="match status" value="1"/>
</dbReference>
<evidence type="ECO:0000256" key="8">
    <source>
        <dbReference type="ARBA" id="ARBA00023242"/>
    </source>
</evidence>
<feature type="region of interest" description="Disordered" evidence="9">
    <location>
        <begin position="1762"/>
        <end position="1784"/>
    </location>
</feature>
<evidence type="ECO:0000256" key="7">
    <source>
        <dbReference type="ARBA" id="ARBA00023125"/>
    </source>
</evidence>
<evidence type="ECO:0000259" key="10">
    <source>
        <dbReference type="PROSITE" id="PS51192"/>
    </source>
</evidence>
<dbReference type="Gene3D" id="3.40.50.10810">
    <property type="entry name" value="Tandem AAA-ATPase domain"/>
    <property type="match status" value="1"/>
</dbReference>
<dbReference type="PANTHER" id="PTHR45797:SF1">
    <property type="entry name" value="HELICASE ARIP4"/>
    <property type="match status" value="1"/>
</dbReference>
<feature type="compositionally biased region" description="Polar residues" evidence="9">
    <location>
        <begin position="1658"/>
        <end position="1680"/>
    </location>
</feature>
<feature type="region of interest" description="Disordered" evidence="9">
    <location>
        <begin position="58"/>
        <end position="78"/>
    </location>
</feature>
<feature type="compositionally biased region" description="Polar residues" evidence="9">
    <location>
        <begin position="2132"/>
        <end position="2150"/>
    </location>
</feature>
<protein>
    <submittedName>
        <fullName evidence="12">Protein CHROMATIN REMODELING 20</fullName>
    </submittedName>
</protein>
<dbReference type="PANTHER" id="PTHR45797">
    <property type="entry name" value="RAD54-LIKE"/>
    <property type="match status" value="1"/>
</dbReference>
<dbReference type="InterPro" id="IPR044574">
    <property type="entry name" value="ARIP4-like"/>
</dbReference>
<dbReference type="Proteomes" id="UP000187455">
    <property type="component" value="Unassembled WGS sequence"/>
</dbReference>
<dbReference type="SMART" id="SM00490">
    <property type="entry name" value="HELICc"/>
    <property type="match status" value="1"/>
</dbReference>
<feature type="compositionally biased region" description="Polar residues" evidence="9">
    <location>
        <begin position="1762"/>
        <end position="1776"/>
    </location>
</feature>
<accession>A0A1R0GV85</accession>
<dbReference type="EMBL" id="LSSL01003129">
    <property type="protein sequence ID" value="OLY80789.1"/>
    <property type="molecule type" value="Genomic_DNA"/>
</dbReference>
<feature type="compositionally biased region" description="Polar residues" evidence="9">
    <location>
        <begin position="624"/>
        <end position="637"/>
    </location>
</feature>